<keyword evidence="3" id="KW-0752">Steroid biosynthesis</keyword>
<evidence type="ECO:0000256" key="4">
    <source>
        <dbReference type="ARBA" id="ARBA00023002"/>
    </source>
</evidence>
<proteinExistence type="inferred from homology"/>
<comment type="caution">
    <text evidence="7">The sequence shown here is derived from an EMBL/GenBank/DDBJ whole genome shotgun (WGS) entry which is preliminary data.</text>
</comment>
<dbReference type="SUPFAM" id="SSF51735">
    <property type="entry name" value="NAD(P)-binding Rossmann-fold domains"/>
    <property type="match status" value="1"/>
</dbReference>
<dbReference type="AlphaFoldDB" id="A0A084FZ08"/>
<comment type="similarity">
    <text evidence="6">Belongs to the short-chain dehydrogenases/reductases (SDR) family. ERG27 subfamily.</text>
</comment>
<evidence type="ECO:0000313" key="7">
    <source>
        <dbReference type="EMBL" id="KEZ40320.1"/>
    </source>
</evidence>
<dbReference type="RefSeq" id="XP_016640119.1">
    <property type="nucleotide sequence ID" value="XM_016789856.1"/>
</dbReference>
<dbReference type="PANTHER" id="PTHR43647:SF1">
    <property type="entry name" value="3-KETO-STEROID REDUCTASE ERG27"/>
    <property type="match status" value="1"/>
</dbReference>
<dbReference type="HOGENOM" id="CLU_029944_0_0_1"/>
<dbReference type="Proteomes" id="UP000028545">
    <property type="component" value="Unassembled WGS sequence"/>
</dbReference>
<dbReference type="GeneID" id="27727234"/>
<evidence type="ECO:0000256" key="6">
    <source>
        <dbReference type="ARBA" id="ARBA00023593"/>
    </source>
</evidence>
<dbReference type="OrthoDB" id="9989144at2759"/>
<evidence type="ECO:0000256" key="1">
    <source>
        <dbReference type="ARBA" id="ARBA00022516"/>
    </source>
</evidence>
<evidence type="ECO:0008006" key="9">
    <source>
        <dbReference type="Google" id="ProtNLM"/>
    </source>
</evidence>
<keyword evidence="1" id="KW-0444">Lipid biosynthesis</keyword>
<dbReference type="GO" id="GO:0000253">
    <property type="term" value="F:3-beta-hydroxysteroid 3-dehydrogenase (NADP+) activity"/>
    <property type="evidence" value="ECO:0007669"/>
    <property type="project" value="TreeGrafter"/>
</dbReference>
<keyword evidence="4" id="KW-0560">Oxidoreductase</keyword>
<dbReference type="KEGG" id="sapo:SAPIO_CDS8162"/>
<gene>
    <name evidence="7" type="ORF">SAPIO_CDS8162</name>
</gene>
<evidence type="ECO:0000256" key="5">
    <source>
        <dbReference type="ARBA" id="ARBA00023098"/>
    </source>
</evidence>
<organism evidence="7 8">
    <name type="scientific">Pseudallescheria apiosperma</name>
    <name type="common">Scedosporium apiospermum</name>
    <dbReference type="NCBI Taxonomy" id="563466"/>
    <lineage>
        <taxon>Eukaryota</taxon>
        <taxon>Fungi</taxon>
        <taxon>Dikarya</taxon>
        <taxon>Ascomycota</taxon>
        <taxon>Pezizomycotina</taxon>
        <taxon>Sordariomycetes</taxon>
        <taxon>Hypocreomycetidae</taxon>
        <taxon>Microascales</taxon>
        <taxon>Microascaceae</taxon>
        <taxon>Scedosporium</taxon>
    </lineage>
</organism>
<keyword evidence="2" id="KW-0521">NADP</keyword>
<dbReference type="InterPro" id="IPR051593">
    <property type="entry name" value="Ergosterol_Biosynth_ERG27"/>
</dbReference>
<dbReference type="VEuPathDB" id="FungiDB:SAPIO_CDS8162"/>
<dbReference type="GO" id="GO:0005811">
    <property type="term" value="C:lipid droplet"/>
    <property type="evidence" value="ECO:0007669"/>
    <property type="project" value="TreeGrafter"/>
</dbReference>
<dbReference type="OMA" id="WTGINWP"/>
<dbReference type="Gene3D" id="3.40.50.720">
    <property type="entry name" value="NAD(P)-binding Rossmann-like Domain"/>
    <property type="match status" value="1"/>
</dbReference>
<dbReference type="GO" id="GO:0006696">
    <property type="term" value="P:ergosterol biosynthetic process"/>
    <property type="evidence" value="ECO:0007669"/>
    <property type="project" value="TreeGrafter"/>
</dbReference>
<accession>A0A084FZ08</accession>
<dbReference type="GO" id="GO:0005741">
    <property type="term" value="C:mitochondrial outer membrane"/>
    <property type="evidence" value="ECO:0007669"/>
    <property type="project" value="TreeGrafter"/>
</dbReference>
<keyword evidence="8" id="KW-1185">Reference proteome</keyword>
<sequence>MARAPWESVPSHEQFFVLITGANSGVGLGIGQRLIDEFLHQRPLTHHLILLPTTRSPSKSRETILALRRHLEKTARTSGNLRSRSGGEENYIWPQTFRRVHILSPQLDLVDIKSVYGFAERLVRGTVSNPPDEDGMADNLTDVRVPRLDAVIFNAGFGGWDGLDWFGMARMCLFEGVVQAVTWPDFKVSSAGAVVKQKGVVKKSAGKESGSAAGEKDGDKDVLGAVFCSNVFGHYVLGHALLPLLARRDGDIMSPGKIIWTSSIEPSRKDLHLDDLQCIKRPSAYESSKRLTDVLALTCTLPSVFPVSKNYFRLPSRRRHRDNDDQAKQEEEGDVVEECYRPRVYLTHPGVLATTLFPLPSWLFLLYRFALLFVRWLGSPWHTVDGYAAAVAPVTLTLETQDVLDEEHAERVKWGSACNRFGRTAAKKTEVDGWGWEGKIEGDVRRAKTVKGEEGFLRKSVGRWAYAKDLTEEDRAQFEGVGRECWAAMERLRLEWEERLGVKAVGLVEDDEE</sequence>
<keyword evidence="5" id="KW-0443">Lipid metabolism</keyword>
<reference evidence="7 8" key="1">
    <citation type="journal article" date="2014" name="Genome Announc.">
        <title>Draft genome sequence of the pathogenic fungus Scedosporium apiospermum.</title>
        <authorList>
            <person name="Vandeputte P."/>
            <person name="Ghamrawi S."/>
            <person name="Rechenmann M."/>
            <person name="Iltis A."/>
            <person name="Giraud S."/>
            <person name="Fleury M."/>
            <person name="Thornton C."/>
            <person name="Delhaes L."/>
            <person name="Meyer W."/>
            <person name="Papon N."/>
            <person name="Bouchara J.P."/>
        </authorList>
    </citation>
    <scope>NUCLEOTIDE SEQUENCE [LARGE SCALE GENOMIC DNA]</scope>
    <source>
        <strain evidence="7 8">IHEM 14462</strain>
    </source>
</reference>
<dbReference type="EMBL" id="JOWA01000121">
    <property type="protein sequence ID" value="KEZ40320.1"/>
    <property type="molecule type" value="Genomic_DNA"/>
</dbReference>
<evidence type="ECO:0000313" key="8">
    <source>
        <dbReference type="Proteomes" id="UP000028545"/>
    </source>
</evidence>
<dbReference type="GO" id="GO:0005789">
    <property type="term" value="C:endoplasmic reticulum membrane"/>
    <property type="evidence" value="ECO:0007669"/>
    <property type="project" value="TreeGrafter"/>
</dbReference>
<dbReference type="InterPro" id="IPR036291">
    <property type="entry name" value="NAD(P)-bd_dom_sf"/>
</dbReference>
<protein>
    <recommendedName>
        <fullName evidence="9">3-ketosteroid reductase</fullName>
    </recommendedName>
</protein>
<evidence type="ECO:0000256" key="2">
    <source>
        <dbReference type="ARBA" id="ARBA00022857"/>
    </source>
</evidence>
<name>A0A084FZ08_PSEDA</name>
<evidence type="ECO:0000256" key="3">
    <source>
        <dbReference type="ARBA" id="ARBA00022955"/>
    </source>
</evidence>
<dbReference type="PANTHER" id="PTHR43647">
    <property type="entry name" value="DEHYDROGENASE"/>
    <property type="match status" value="1"/>
</dbReference>